<keyword evidence="4" id="KW-1185">Reference proteome</keyword>
<dbReference type="AlphaFoldDB" id="A0A5C1PVX2"/>
<protein>
    <submittedName>
        <fullName evidence="1">Uncharacterized protein (TIGR02646 family)</fullName>
    </submittedName>
</protein>
<gene>
    <name evidence="1" type="ORF">ABIC99_001634</name>
    <name evidence="2" type="ORF">EWH46_01060</name>
</gene>
<dbReference type="OrthoDB" id="9816185at2"/>
<name>A0A5C1PVX2_9BURK</name>
<dbReference type="EMBL" id="CP035708">
    <property type="protein sequence ID" value="QEM99497.1"/>
    <property type="molecule type" value="Genomic_DNA"/>
</dbReference>
<dbReference type="KEGG" id="snn:EWH46_01060"/>
<dbReference type="InterPro" id="IPR003615">
    <property type="entry name" value="HNH_nuc"/>
</dbReference>
<dbReference type="Proteomes" id="UP000323522">
    <property type="component" value="Chromosome"/>
</dbReference>
<reference evidence="2 3" key="1">
    <citation type="submission" date="2019-02" db="EMBL/GenBank/DDBJ databases">
        <title>Complete Genome Sequence and Methylome Analysis of Sphaerotilus natans subsp. sulfidivorans D-507.</title>
        <authorList>
            <person name="Fomenkov A."/>
            <person name="Gridneva E."/>
            <person name="Smolyakov D."/>
            <person name="Dubinina G."/>
            <person name="Vincze T."/>
            <person name="Grabovich M."/>
            <person name="Roberts R.J."/>
        </authorList>
    </citation>
    <scope>NUCLEOTIDE SEQUENCE [LARGE SCALE GENOMIC DNA]</scope>
    <source>
        <strain evidence="2 3">D-507</strain>
    </source>
</reference>
<evidence type="ECO:0000313" key="2">
    <source>
        <dbReference type="EMBL" id="QEM99497.1"/>
    </source>
</evidence>
<dbReference type="Proteomes" id="UP001549111">
    <property type="component" value="Unassembled WGS sequence"/>
</dbReference>
<accession>A0A5C1PVX2</accession>
<proteinExistence type="predicted"/>
<sequence>MRRLTRPPLPARTSAFLARCQSRADTLQEQGTLDIEREWRNARQRKALTGVLDALRNMSGPHWRCMYCTDSHGCDIEHFRPKKPYPTHAFHWLNLLLCCTTCNRKKGDQFPTLNGAPLLIDPTVDDPWEHLDFEPESGLIKARYDAQSDQRSPKGLETVRLLALDRREVTIGHSKTFRRLKRTVERALDAGGSAPALIAELLEEDDHGLLPWCFGEIGRTVEPFSDLRLQQPDTWMACEAAFR</sequence>
<organism evidence="2 3">
    <name type="scientific">Sphaerotilus sulfidivorans</name>
    <dbReference type="NCBI Taxonomy" id="639200"/>
    <lineage>
        <taxon>Bacteria</taxon>
        <taxon>Pseudomonadati</taxon>
        <taxon>Pseudomonadota</taxon>
        <taxon>Betaproteobacteria</taxon>
        <taxon>Burkholderiales</taxon>
        <taxon>Sphaerotilaceae</taxon>
        <taxon>Sphaerotilus</taxon>
    </lineage>
</organism>
<evidence type="ECO:0000313" key="4">
    <source>
        <dbReference type="Proteomes" id="UP001549111"/>
    </source>
</evidence>
<dbReference type="Gene3D" id="1.10.30.50">
    <property type="match status" value="1"/>
</dbReference>
<evidence type="ECO:0000313" key="3">
    <source>
        <dbReference type="Proteomes" id="UP000323522"/>
    </source>
</evidence>
<dbReference type="RefSeq" id="WP_149502276.1">
    <property type="nucleotide sequence ID" value="NZ_CP035708.1"/>
</dbReference>
<dbReference type="EMBL" id="JBEPLS010000005">
    <property type="protein sequence ID" value="MET3603821.1"/>
    <property type="molecule type" value="Genomic_DNA"/>
</dbReference>
<dbReference type="CDD" id="cd00085">
    <property type="entry name" value="HNHc"/>
    <property type="match status" value="1"/>
</dbReference>
<reference evidence="1 4" key="2">
    <citation type="submission" date="2024-06" db="EMBL/GenBank/DDBJ databases">
        <title>Genomic Encyclopedia of Type Strains, Phase IV (KMG-IV): sequencing the most valuable type-strain genomes for metagenomic binning, comparative biology and taxonomic classification.</title>
        <authorList>
            <person name="Goeker M."/>
        </authorList>
    </citation>
    <scope>NUCLEOTIDE SEQUENCE [LARGE SCALE GENOMIC DNA]</scope>
    <source>
        <strain evidence="1 4">D-501</strain>
    </source>
</reference>
<evidence type="ECO:0000313" key="1">
    <source>
        <dbReference type="EMBL" id="MET3603821.1"/>
    </source>
</evidence>